<evidence type="ECO:0000259" key="8">
    <source>
        <dbReference type="PROSITE" id="PS50222"/>
    </source>
</evidence>
<dbReference type="PROSITE" id="PS50222">
    <property type="entry name" value="EF_HAND_2"/>
    <property type="match status" value="2"/>
</dbReference>
<evidence type="ECO:0000256" key="3">
    <source>
        <dbReference type="ARBA" id="ARBA00022553"/>
    </source>
</evidence>
<keyword evidence="5" id="KW-0206">Cytoskeleton</keyword>
<dbReference type="OrthoDB" id="5799458at2759"/>
<dbReference type="PANTHER" id="PTHR18905:SF13">
    <property type="entry name" value="NON-CENTROSOMAL MICROTUBULE ARRAY"/>
    <property type="match status" value="1"/>
</dbReference>
<dbReference type="CDD" id="cd00051">
    <property type="entry name" value="EFh"/>
    <property type="match status" value="1"/>
</dbReference>
<feature type="coiled-coil region" evidence="6">
    <location>
        <begin position="955"/>
        <end position="1159"/>
    </location>
</feature>
<dbReference type="Gene3D" id="1.10.238.10">
    <property type="entry name" value="EF-hand"/>
    <property type="match status" value="1"/>
</dbReference>
<dbReference type="InterPro" id="IPR018247">
    <property type="entry name" value="EF_Hand_1_Ca_BS"/>
</dbReference>
<feature type="compositionally biased region" description="Polar residues" evidence="7">
    <location>
        <begin position="229"/>
        <end position="259"/>
    </location>
</feature>
<feature type="region of interest" description="Disordered" evidence="7">
    <location>
        <begin position="1159"/>
        <end position="1194"/>
    </location>
</feature>
<gene>
    <name evidence="9" type="ORF">LSAA_6757</name>
</gene>
<dbReference type="GO" id="GO:0005509">
    <property type="term" value="F:calcium ion binding"/>
    <property type="evidence" value="ECO:0007669"/>
    <property type="project" value="InterPro"/>
</dbReference>
<feature type="compositionally biased region" description="Polar residues" evidence="7">
    <location>
        <begin position="929"/>
        <end position="949"/>
    </location>
</feature>
<dbReference type="SUPFAM" id="SSF47473">
    <property type="entry name" value="EF-hand"/>
    <property type="match status" value="1"/>
</dbReference>
<feature type="coiled-coil region" evidence="6">
    <location>
        <begin position="584"/>
        <end position="672"/>
    </location>
</feature>
<dbReference type="GO" id="GO:0034454">
    <property type="term" value="P:microtubule anchoring at centrosome"/>
    <property type="evidence" value="ECO:0007669"/>
    <property type="project" value="TreeGrafter"/>
</dbReference>
<evidence type="ECO:0000256" key="5">
    <source>
        <dbReference type="ARBA" id="ARBA00023212"/>
    </source>
</evidence>
<feature type="region of interest" description="Disordered" evidence="7">
    <location>
        <begin position="229"/>
        <end position="265"/>
    </location>
</feature>
<evidence type="ECO:0000256" key="2">
    <source>
        <dbReference type="ARBA" id="ARBA00022490"/>
    </source>
</evidence>
<dbReference type="InterPro" id="IPR002048">
    <property type="entry name" value="EF_hand_dom"/>
</dbReference>
<name>A0A7R8CNE7_LEPSM</name>
<evidence type="ECO:0000313" key="10">
    <source>
        <dbReference type="Proteomes" id="UP000675881"/>
    </source>
</evidence>
<feature type="region of interest" description="Disordered" evidence="7">
    <location>
        <begin position="901"/>
        <end position="952"/>
    </location>
</feature>
<feature type="domain" description="EF-hand" evidence="8">
    <location>
        <begin position="156"/>
        <end position="191"/>
    </location>
</feature>
<keyword evidence="3" id="KW-0597">Phosphoprotein</keyword>
<keyword evidence="10" id="KW-1185">Reference proteome</keyword>
<dbReference type="Pfam" id="PF13499">
    <property type="entry name" value="EF-hand_7"/>
    <property type="match status" value="1"/>
</dbReference>
<dbReference type="PROSITE" id="PS00018">
    <property type="entry name" value="EF_HAND_1"/>
    <property type="match status" value="1"/>
</dbReference>
<proteinExistence type="predicted"/>
<keyword evidence="4" id="KW-0106">Calcium</keyword>
<sequence>MEKNSLSNPSQIVDQSSKSDSYEEQLRILFLSCICDEESTTLDGNAIRSLCHKLELSEFQIDNIIERLPSEESINFDTFRDVLVSYLEEIQKCTQLNGMNQDKYSEDMDKEEASLNDDKELIDSKETTLIDRDTSFRNSISSLDTNRLSKTNYDSSEEEYLRSIWAKLGVGQDGFLDRNELSIVCQCIGMEKLPDEVVDQLFLKLDLDNDGRVAFNDLLSIFQSSKAFWNSSHSPSPTTRQITSNESTTRIGEAKSSTPRIRRCASPIGSETGTCSYDVLLEYWDTIGIVNGQAILKDLGLLTSYSSTPGSNHSCNRIDLYYLSALLESEMEQFKDAITFSTAKAAITTVQREARFVRSGLDNVRFERDKLRADLNDANHRATLLAQEIDDQNARLETNSRLQMEQLESRYSGEIKEIQNLLSKEREQNQNLVREFELKDKCLHEKLLEQEGKLKEEISLLLSENERLERENLALGVKLNESDNIASSLQKEIQSLTELKERLLELENQRRVNWKVLSFVIIHQFSTSSTVSESIGAEILGCPTNLNRHRRRRKGSSSFESIEDHFLINQDQDSGGSSDEGYIVSSLKKRVRDLENKCKRQSQNSENQYTSKLEELIKNYENELSCLKKSNLKLMNDKSNLEEIQLRTNSINITLTKEMEKVESEMSNVQNRLHVAIGTLDVCKGKQSNDEERINILTAKCSKLEDRLRESLSLPPSSISGPPSSSASSENIQIISIRNNVQSDSVTTSPSPSIRGSASPNVSKIFLNSADSRLEDDFSSANCSPVSKRPLRRSSDIILEIAIQVKSVAIIVLQTTQLSARGPLLRNEQRSKVQVFQLEQHCKNLEGELDHVKDEILKILSAKSSANKENESLKRYALAYESLARENQTLKKEVNELKKITMNGPSSPLPSHQTVHDRSSPDGQEYYDSPNSPTVSSSENDNGTRQGEQPPNDLLKFLEVQKTELETEKNGFLNKISELEESLELMKNEFENMEDYWQEKLDKERSFYENQLSLSDSNFKELEIKMKEYEELMMTTDGIANHDSDKLSTIAESVSLECQVTELEEELSDIRSRLREIESQKNQEITDLSQAWKEKFQAENKNFVKEKEIYEEKIRQMEKTLEDVSSNLTKATSERINEKERYDRDINVLQDSCSQMQEQIRRSKSVSPVPPASKLRLLDNSSDKNSRQSSSRNCINQNCCQHNSSTPSPPAWLIQPPATGIPRYCNHSGSMSLDASFRFSDHTNSSHNKLNGPHLSDDVVDSVARAYQTMVRDISNEKNSISKELENLKVRASNKKDPVAASVARIWKSPQYKKILKATQDQHQEAIKNLENLMTANENVLRTHAIKYGEQIARLTQSELLVKSLVAENDSLVSAFQSLSKNHLMNSNNSFINSNNKFNLINPSLWP</sequence>
<comment type="subcellular location">
    <subcellularLocation>
        <location evidence="1">Cytoplasm</location>
        <location evidence="1">Cytoskeleton</location>
        <location evidence="1">Microtubule organizing center</location>
        <location evidence="1">Centrosome</location>
    </subcellularLocation>
</comment>
<feature type="coiled-coil region" evidence="6">
    <location>
        <begin position="361"/>
        <end position="509"/>
    </location>
</feature>
<dbReference type="PANTHER" id="PTHR18905">
    <property type="entry name" value="NINEIN"/>
    <property type="match status" value="1"/>
</dbReference>
<reference evidence="9" key="1">
    <citation type="submission" date="2021-02" db="EMBL/GenBank/DDBJ databases">
        <authorList>
            <person name="Bekaert M."/>
        </authorList>
    </citation>
    <scope>NUCLEOTIDE SEQUENCE</scope>
    <source>
        <strain evidence="9">IoA-00</strain>
    </source>
</reference>
<dbReference type="InterPro" id="IPR011992">
    <property type="entry name" value="EF-hand-dom_pair"/>
</dbReference>
<evidence type="ECO:0000256" key="7">
    <source>
        <dbReference type="SAM" id="MobiDB-lite"/>
    </source>
</evidence>
<dbReference type="Proteomes" id="UP000675881">
    <property type="component" value="Chromosome 2"/>
</dbReference>
<dbReference type="GO" id="GO:0005813">
    <property type="term" value="C:centrosome"/>
    <property type="evidence" value="ECO:0007669"/>
    <property type="project" value="UniProtKB-SubCell"/>
</dbReference>
<accession>A0A7R8CNE7</accession>
<evidence type="ECO:0000313" key="9">
    <source>
        <dbReference type="EMBL" id="CAF2872574.1"/>
    </source>
</evidence>
<feature type="coiled-coil region" evidence="6">
    <location>
        <begin position="1271"/>
        <end position="1336"/>
    </location>
</feature>
<keyword evidence="6" id="KW-0175">Coiled coil</keyword>
<evidence type="ECO:0000256" key="6">
    <source>
        <dbReference type="SAM" id="Coils"/>
    </source>
</evidence>
<evidence type="ECO:0000256" key="4">
    <source>
        <dbReference type="ARBA" id="ARBA00022837"/>
    </source>
</evidence>
<organism evidence="9 10">
    <name type="scientific">Lepeophtheirus salmonis</name>
    <name type="common">Salmon louse</name>
    <name type="synonym">Caligus salmonis</name>
    <dbReference type="NCBI Taxonomy" id="72036"/>
    <lineage>
        <taxon>Eukaryota</taxon>
        <taxon>Metazoa</taxon>
        <taxon>Ecdysozoa</taxon>
        <taxon>Arthropoda</taxon>
        <taxon>Crustacea</taxon>
        <taxon>Multicrustacea</taxon>
        <taxon>Hexanauplia</taxon>
        <taxon>Copepoda</taxon>
        <taxon>Siphonostomatoida</taxon>
        <taxon>Caligidae</taxon>
        <taxon>Lepeophtheirus</taxon>
    </lineage>
</organism>
<keyword evidence="2" id="KW-0963">Cytoplasm</keyword>
<feature type="domain" description="EF-hand" evidence="8">
    <location>
        <begin position="193"/>
        <end position="228"/>
    </location>
</feature>
<protein>
    <submittedName>
        <fullName evidence="9">NINL</fullName>
    </submittedName>
</protein>
<dbReference type="EMBL" id="HG994581">
    <property type="protein sequence ID" value="CAF2872574.1"/>
    <property type="molecule type" value="Genomic_DNA"/>
</dbReference>
<feature type="compositionally biased region" description="Polar residues" evidence="7">
    <location>
        <begin position="903"/>
        <end position="913"/>
    </location>
</feature>
<evidence type="ECO:0000256" key="1">
    <source>
        <dbReference type="ARBA" id="ARBA00004300"/>
    </source>
</evidence>